<dbReference type="RefSeq" id="WP_150167898.1">
    <property type="nucleotide sequence ID" value="NZ_CP029193.1"/>
</dbReference>
<keyword evidence="3" id="KW-1185">Reference proteome</keyword>
<dbReference type="InterPro" id="IPR002575">
    <property type="entry name" value="Aminoglycoside_PTrfase"/>
</dbReference>
<reference evidence="2 3" key="1">
    <citation type="submission" date="2018-05" db="EMBL/GenBank/DDBJ databases">
        <title>Streptomyces venezuelae.</title>
        <authorList>
            <person name="Kim W."/>
            <person name="Lee N."/>
            <person name="Cho B.-K."/>
        </authorList>
    </citation>
    <scope>NUCLEOTIDE SEQUENCE [LARGE SCALE GENOMIC DNA]</scope>
    <source>
        <strain evidence="2 3">ATCC 14583</strain>
    </source>
</reference>
<dbReference type="SUPFAM" id="SSF56112">
    <property type="entry name" value="Protein kinase-like (PK-like)"/>
    <property type="match status" value="1"/>
</dbReference>
<protein>
    <submittedName>
        <fullName evidence="2">Aminoglycoside phosphotransferase family protein</fullName>
    </submittedName>
</protein>
<organism evidence="2 3">
    <name type="scientific">Streptomyces venezuelae</name>
    <dbReference type="NCBI Taxonomy" id="54571"/>
    <lineage>
        <taxon>Bacteria</taxon>
        <taxon>Bacillati</taxon>
        <taxon>Actinomycetota</taxon>
        <taxon>Actinomycetes</taxon>
        <taxon>Kitasatosporales</taxon>
        <taxon>Streptomycetaceae</taxon>
        <taxon>Streptomyces</taxon>
    </lineage>
</organism>
<dbReference type="OrthoDB" id="21342at2"/>
<evidence type="ECO:0000259" key="1">
    <source>
        <dbReference type="Pfam" id="PF01636"/>
    </source>
</evidence>
<gene>
    <name evidence="2" type="ORF">DEJ47_12825</name>
</gene>
<name>A0A5P2B9P5_STRVZ</name>
<sequence length="291" mass="31325">MTDSTRLPSPLQAWVESVLGPLDGVRDSSHDRDNSQVWRVSSAAGDHYVKVAPKPILYTRETRAYREAVPHLGHGNAPVLQDSSAELLALILTAVDGEPLKDERSPSRRRAAHRQAGQLLRRLHGTLAGALGQPETDRIVDSTVTGLDKHIAEAGDHLSAVEAGVLRQLVSTLPDCGPLPAGLQHGDFWERNLLWDGQRCALIDFERSALGPCVADFVKLATSLWPDHPDLRTALFEGYGRPLSAAESEALAAFAAADAASALAYGPRHGDALVTARGRRTVERLAREGGL</sequence>
<dbReference type="Proteomes" id="UP000323046">
    <property type="component" value="Chromosome"/>
</dbReference>
<feature type="domain" description="Aminoglycoside phosphotransferase" evidence="1">
    <location>
        <begin position="29"/>
        <end position="244"/>
    </location>
</feature>
<dbReference type="GO" id="GO:0016740">
    <property type="term" value="F:transferase activity"/>
    <property type="evidence" value="ECO:0007669"/>
    <property type="project" value="UniProtKB-KW"/>
</dbReference>
<proteinExistence type="predicted"/>
<dbReference type="Pfam" id="PF01636">
    <property type="entry name" value="APH"/>
    <property type="match status" value="1"/>
</dbReference>
<dbReference type="AlphaFoldDB" id="A0A5P2B9P5"/>
<keyword evidence="2" id="KW-0808">Transferase</keyword>
<dbReference type="Gene3D" id="3.90.1200.10">
    <property type="match status" value="1"/>
</dbReference>
<accession>A0A5P2B9P5</accession>
<evidence type="ECO:0000313" key="3">
    <source>
        <dbReference type="Proteomes" id="UP000323046"/>
    </source>
</evidence>
<dbReference type="InterPro" id="IPR011009">
    <property type="entry name" value="Kinase-like_dom_sf"/>
</dbReference>
<dbReference type="EMBL" id="CP029193">
    <property type="protein sequence ID" value="QES27223.1"/>
    <property type="molecule type" value="Genomic_DNA"/>
</dbReference>
<evidence type="ECO:0000313" key="2">
    <source>
        <dbReference type="EMBL" id="QES27223.1"/>
    </source>
</evidence>